<feature type="domain" description="OmpR/PhoB-type" evidence="2">
    <location>
        <begin position="17"/>
        <end position="92"/>
    </location>
</feature>
<evidence type="ECO:0000256" key="1">
    <source>
        <dbReference type="ARBA" id="ARBA00023125"/>
    </source>
</evidence>
<dbReference type="InterPro" id="IPR001867">
    <property type="entry name" value="OmpR/PhoB-type_DNA-bd"/>
</dbReference>
<evidence type="ECO:0000313" key="3">
    <source>
        <dbReference type="EMBL" id="MCV2863785.1"/>
    </source>
</evidence>
<dbReference type="InterPro" id="IPR011990">
    <property type="entry name" value="TPR-like_helical_dom_sf"/>
</dbReference>
<organism evidence="3 4">
    <name type="scientific">Albidovulum sediminicola</name>
    <dbReference type="NCBI Taxonomy" id="2984331"/>
    <lineage>
        <taxon>Bacteria</taxon>
        <taxon>Pseudomonadati</taxon>
        <taxon>Pseudomonadota</taxon>
        <taxon>Alphaproteobacteria</taxon>
        <taxon>Rhodobacterales</taxon>
        <taxon>Paracoccaceae</taxon>
        <taxon>Albidovulum</taxon>
    </lineage>
</organism>
<dbReference type="Proteomes" id="UP001652503">
    <property type="component" value="Unassembled WGS sequence"/>
</dbReference>
<dbReference type="SUPFAM" id="SSF46894">
    <property type="entry name" value="C-terminal effector domain of the bipartite response regulators"/>
    <property type="match status" value="1"/>
</dbReference>
<dbReference type="PANTHER" id="PTHR35807">
    <property type="entry name" value="TRANSCRIPTIONAL REGULATOR REDD-RELATED"/>
    <property type="match status" value="1"/>
</dbReference>
<comment type="caution">
    <text evidence="3">The sequence shown here is derived from an EMBL/GenBank/DDBJ whole genome shotgun (WGS) entry which is preliminary data.</text>
</comment>
<dbReference type="InterPro" id="IPR036388">
    <property type="entry name" value="WH-like_DNA-bd_sf"/>
</dbReference>
<sequence>MYRLNLFGTFSLIGPDGAPVRLTSRKARALIAFLALGPGKPRSREEIMALLWSDRGEAQARASLRQALTGLRRDLGAEGAGLLRIEEDSVALDPGKVSVEAANGEPFLAGLSIRDPAFEDWLRDTRLSFGEEAAAGPGAKPAAQPERPYVAVLPFANLSGDPEQQYFADGLTEDIIAELSRFPTLWVIGRSSSFAFTELDQGERDAGGRLGVSYLVEGSVRKAGDRVRITAQLVDAKSGAHLWADRYERSLDDIFAVQDEVVASVVANLGLSLDGVKTAEARRRPTNMLNAYDLLLRARSAWWHGNDREAFAFARRAVEADPDFARAHAYLALQNAYQFYSGTQGLSLGEIADNCRFHAEAALALDENDPIVHAYASMAFGFSPLLEKQRGVTHAAIASRLNPHDCEIMLFQAWQLAFAGKPREALEWLERARRLNPLGGYMISACYADTQYMNRDYVAALDSFSGQAEAPPAFAAVFVAALAQLGRLEEARACAQALDGAGSPGFRLGDYALAQIATCLREEDREHWRQGFRLAGLDV</sequence>
<dbReference type="InterPro" id="IPR016032">
    <property type="entry name" value="Sig_transdc_resp-reg_C-effctor"/>
</dbReference>
<evidence type="ECO:0000259" key="2">
    <source>
        <dbReference type="SMART" id="SM00862"/>
    </source>
</evidence>
<keyword evidence="1" id="KW-0238">DNA-binding</keyword>
<reference evidence="3 4" key="1">
    <citation type="submission" date="2022-10" db="EMBL/GenBank/DDBJ databases">
        <title>Defluviimonas sp. nov., isolated from ocean surface water.</title>
        <authorList>
            <person name="He W."/>
            <person name="Wang L."/>
            <person name="Zhang D.-F."/>
        </authorList>
    </citation>
    <scope>NUCLEOTIDE SEQUENCE [LARGE SCALE GENOMIC DNA]</scope>
    <source>
        <strain evidence="3 4">WL0075</strain>
    </source>
</reference>
<proteinExistence type="predicted"/>
<protein>
    <submittedName>
        <fullName evidence="3">Winged helix-turn-helix domain-containing protein</fullName>
    </submittedName>
</protein>
<evidence type="ECO:0000313" key="4">
    <source>
        <dbReference type="Proteomes" id="UP001652503"/>
    </source>
</evidence>
<dbReference type="EMBL" id="JAOWLA010000002">
    <property type="protein sequence ID" value="MCV2863785.1"/>
    <property type="molecule type" value="Genomic_DNA"/>
</dbReference>
<dbReference type="SUPFAM" id="SSF52964">
    <property type="entry name" value="TolB, N-terminal domain"/>
    <property type="match status" value="1"/>
</dbReference>
<name>A0ABT2YYB3_9RHOB</name>
<dbReference type="RefSeq" id="WP_263720247.1">
    <property type="nucleotide sequence ID" value="NZ_JAOWLA010000002.1"/>
</dbReference>
<dbReference type="Gene3D" id="1.25.40.10">
    <property type="entry name" value="Tetratricopeptide repeat domain"/>
    <property type="match status" value="1"/>
</dbReference>
<dbReference type="InterPro" id="IPR051677">
    <property type="entry name" value="AfsR-DnrI-RedD_regulator"/>
</dbReference>
<gene>
    <name evidence="3" type="ORF">OE647_03405</name>
</gene>
<dbReference type="SUPFAM" id="SSF48452">
    <property type="entry name" value="TPR-like"/>
    <property type="match status" value="1"/>
</dbReference>
<dbReference type="SMART" id="SM00862">
    <property type="entry name" value="Trans_reg_C"/>
    <property type="match status" value="1"/>
</dbReference>
<keyword evidence="4" id="KW-1185">Reference proteome</keyword>
<dbReference type="Gene3D" id="3.40.50.10070">
    <property type="entry name" value="TolB, N-terminal domain"/>
    <property type="match status" value="1"/>
</dbReference>
<dbReference type="Gene3D" id="1.10.10.10">
    <property type="entry name" value="Winged helix-like DNA-binding domain superfamily/Winged helix DNA-binding domain"/>
    <property type="match status" value="1"/>
</dbReference>
<accession>A0ABT2YYB3</accession>